<gene>
    <name evidence="2" type="ORF">VP01_1584g2</name>
</gene>
<keyword evidence="1" id="KW-0472">Membrane</keyword>
<protein>
    <submittedName>
        <fullName evidence="2">Uncharacterized protein</fullName>
    </submittedName>
</protein>
<evidence type="ECO:0000313" key="2">
    <source>
        <dbReference type="EMBL" id="KNZ60266.1"/>
    </source>
</evidence>
<feature type="transmembrane region" description="Helical" evidence="1">
    <location>
        <begin position="93"/>
        <end position="115"/>
    </location>
</feature>
<dbReference type="Proteomes" id="UP000037035">
    <property type="component" value="Unassembled WGS sequence"/>
</dbReference>
<comment type="caution">
    <text evidence="2">The sequence shown here is derived from an EMBL/GenBank/DDBJ whole genome shotgun (WGS) entry which is preliminary data.</text>
</comment>
<reference evidence="2 3" key="1">
    <citation type="submission" date="2015-08" db="EMBL/GenBank/DDBJ databases">
        <title>Next Generation Sequencing and Analysis of the Genome of Puccinia sorghi L Schw, the Causal Agent of Maize Common Rust.</title>
        <authorList>
            <person name="Rochi L."/>
            <person name="Burguener G."/>
            <person name="Darino M."/>
            <person name="Turjanski A."/>
            <person name="Kreff E."/>
            <person name="Dieguez M.J."/>
            <person name="Sacco F."/>
        </authorList>
    </citation>
    <scope>NUCLEOTIDE SEQUENCE [LARGE SCALE GENOMIC DNA]</scope>
    <source>
        <strain evidence="2 3">RO10H11247</strain>
    </source>
</reference>
<evidence type="ECO:0000256" key="1">
    <source>
        <dbReference type="SAM" id="Phobius"/>
    </source>
</evidence>
<name>A0A0L6VHL6_9BASI</name>
<evidence type="ECO:0000313" key="3">
    <source>
        <dbReference type="Proteomes" id="UP000037035"/>
    </source>
</evidence>
<feature type="transmembrane region" description="Helical" evidence="1">
    <location>
        <begin position="70"/>
        <end position="87"/>
    </location>
</feature>
<dbReference type="VEuPathDB" id="FungiDB:VP01_1584g2"/>
<accession>A0A0L6VHL6</accession>
<keyword evidence="3" id="KW-1185">Reference proteome</keyword>
<dbReference type="AlphaFoldDB" id="A0A0L6VHL6"/>
<dbReference type="EMBL" id="LAVV01006375">
    <property type="protein sequence ID" value="KNZ60266.1"/>
    <property type="molecule type" value="Genomic_DNA"/>
</dbReference>
<keyword evidence="1" id="KW-1133">Transmembrane helix</keyword>
<proteinExistence type="predicted"/>
<keyword evidence="1" id="KW-0812">Transmembrane</keyword>
<organism evidence="2 3">
    <name type="scientific">Puccinia sorghi</name>
    <dbReference type="NCBI Taxonomy" id="27349"/>
    <lineage>
        <taxon>Eukaryota</taxon>
        <taxon>Fungi</taxon>
        <taxon>Dikarya</taxon>
        <taxon>Basidiomycota</taxon>
        <taxon>Pucciniomycotina</taxon>
        <taxon>Pucciniomycetes</taxon>
        <taxon>Pucciniales</taxon>
        <taxon>Pucciniaceae</taxon>
        <taxon>Puccinia</taxon>
    </lineage>
</organism>
<sequence>MQSEKQEMKAKEVEKIKNSEADRNFLELKDQVDISTEYNKNMELSHFILSCRLFLKALVGHAQFQKLGDSAQFIVFFSFFSIIILYLKYEIKYYAYPIPIVWVCKCIIWTTEMIFQDNMASKEFKNVCLGLYTHTWPMKIDPASSFFLCMEGVVKNTCCTLYSLNNYPDDSHFDHCDFRIGEKNSQKLPFYIFFVHLLDQQLTNLCGEKNNIESSHFNICKPKISKNNSQKLLKIPKDSHHCKKNLLNCLQLTCSMLQPSCHPNSTSWLNHFWRKFGVTTEASWEFLQVNCRQLSKCFFYMKIRWLDFILLPQSIRVKIYSHPYTISTVATRFFFNLGRSVSLFSAFERIVSDYFMDLAEDLANILECVDFFLEVLTPGPINKHLMEGDMRLLNLFNSVA</sequence>